<dbReference type="GO" id="GO:0006171">
    <property type="term" value="P:cAMP biosynthetic process"/>
    <property type="evidence" value="ECO:0007669"/>
    <property type="project" value="InterPro"/>
</dbReference>
<evidence type="ECO:0000256" key="2">
    <source>
        <dbReference type="ARBA" id="ARBA00022475"/>
    </source>
</evidence>
<dbReference type="GO" id="GO:0004016">
    <property type="term" value="F:adenylate cyclase activity"/>
    <property type="evidence" value="ECO:0007669"/>
    <property type="project" value="UniProtKB-UniRule"/>
</dbReference>
<dbReference type="InterPro" id="IPR003390">
    <property type="entry name" value="DNA_integrity_scan_DisA_N"/>
</dbReference>
<evidence type="ECO:0000256" key="8">
    <source>
        <dbReference type="ARBA" id="ARBA00022989"/>
    </source>
</evidence>
<dbReference type="InterPro" id="IPR034701">
    <property type="entry name" value="CdaA"/>
</dbReference>
<sequence>MQISFLEIKWTDILDVVLVAFLLYYIYNLVRGSVASRVFMGYLLIYLFYLIVKAIGLELLTRILEYFMGVGAIALIVLFQQEIRRFLLLIGKSTSLTNNKFVARLFGNQLETENTSPLKIVAEASKTMSSEFTGGIIVLQKEDDLSKFVESGDVVDAILSKKMLITIFSQYSLLNDGAVIINKGRIKAAHCILPIASGDDLPSNYGFRHRAALGISEATDAVAICISEENGKISLAIDGNIKILTAVELERELRRYFLNEIQ</sequence>
<name>A0A4Q5M0Q0_9BACT</name>
<dbReference type="SUPFAM" id="SSF143597">
    <property type="entry name" value="YojJ-like"/>
    <property type="match status" value="1"/>
</dbReference>
<dbReference type="Proteomes" id="UP000293162">
    <property type="component" value="Unassembled WGS sequence"/>
</dbReference>
<comment type="caution">
    <text evidence="10">Lacks conserved residue(s) required for the propagation of feature annotation.</text>
</comment>
<dbReference type="GO" id="GO:0005524">
    <property type="term" value="F:ATP binding"/>
    <property type="evidence" value="ECO:0007669"/>
    <property type="project" value="UniProtKB-UniRule"/>
</dbReference>
<proteinExistence type="inferred from homology"/>
<feature type="transmembrane region" description="Helical" evidence="10">
    <location>
        <begin position="63"/>
        <end position="79"/>
    </location>
</feature>
<evidence type="ECO:0000256" key="10">
    <source>
        <dbReference type="HAMAP-Rule" id="MF_01499"/>
    </source>
</evidence>
<dbReference type="InterPro" id="IPR045585">
    <property type="entry name" value="CdaA_N"/>
</dbReference>
<protein>
    <recommendedName>
        <fullName evidence="10">Diadenylate cyclase</fullName>
        <shortName evidence="10">DAC</shortName>
        <ecNumber evidence="10">2.7.7.85</ecNumber>
    </recommendedName>
    <alternativeName>
        <fullName evidence="10">Cyclic-di-AMP synthase</fullName>
        <shortName evidence="10">c-di-AMP synthase</shortName>
    </alternativeName>
</protein>
<reference evidence="12 13" key="1">
    <citation type="submission" date="2019-02" db="EMBL/GenBank/DDBJ databases">
        <title>Bacterial novel species Emticicia sp. 17J42-9 isolated from soil.</title>
        <authorList>
            <person name="Jung H.-Y."/>
        </authorList>
    </citation>
    <scope>NUCLEOTIDE SEQUENCE [LARGE SCALE GENOMIC DNA]</scope>
    <source>
        <strain evidence="12 13">17J42-9</strain>
    </source>
</reference>
<feature type="domain" description="DAC" evidence="11">
    <location>
        <begin position="80"/>
        <end position="251"/>
    </location>
</feature>
<dbReference type="Pfam" id="PF19293">
    <property type="entry name" value="CdaA_N"/>
    <property type="match status" value="1"/>
</dbReference>
<dbReference type="GO" id="GO:0106408">
    <property type="term" value="F:diadenylate cyclase activity"/>
    <property type="evidence" value="ECO:0007669"/>
    <property type="project" value="UniProtKB-EC"/>
</dbReference>
<dbReference type="AlphaFoldDB" id="A0A4Q5M0Q0"/>
<dbReference type="PANTHER" id="PTHR34185">
    <property type="entry name" value="DIADENYLATE CYCLASE"/>
    <property type="match status" value="1"/>
</dbReference>
<keyword evidence="2 10" id="KW-1003">Cell membrane</keyword>
<keyword evidence="8 10" id="KW-1133">Transmembrane helix</keyword>
<dbReference type="InterPro" id="IPR050338">
    <property type="entry name" value="DisA"/>
</dbReference>
<dbReference type="InterPro" id="IPR014046">
    <property type="entry name" value="C-di-AMP_synthase"/>
</dbReference>
<comment type="caution">
    <text evidence="12">The sequence shown here is derived from an EMBL/GenBank/DDBJ whole genome shotgun (WGS) entry which is preliminary data.</text>
</comment>
<feature type="transmembrane region" description="Helical" evidence="10">
    <location>
        <begin position="39"/>
        <end position="57"/>
    </location>
</feature>
<evidence type="ECO:0000256" key="3">
    <source>
        <dbReference type="ARBA" id="ARBA00022679"/>
    </source>
</evidence>
<keyword evidence="6 10" id="KW-0547">Nucleotide-binding</keyword>
<evidence type="ECO:0000259" key="11">
    <source>
        <dbReference type="PROSITE" id="PS51794"/>
    </source>
</evidence>
<dbReference type="Pfam" id="PF02457">
    <property type="entry name" value="DAC"/>
    <property type="match status" value="1"/>
</dbReference>
<keyword evidence="9 10" id="KW-0472">Membrane</keyword>
<evidence type="ECO:0000256" key="1">
    <source>
        <dbReference type="ARBA" id="ARBA00000877"/>
    </source>
</evidence>
<keyword evidence="3 10" id="KW-0808">Transferase</keyword>
<comment type="function">
    <text evidence="10">Catalyzes the condensation of 2 ATP molecules into cyclic di-AMP (c-di-AMP), a second messenger used to regulate differing processes in different bacteria.</text>
</comment>
<dbReference type="PIRSF" id="PIRSF004793">
    <property type="entry name" value="UCP004793"/>
    <property type="match status" value="1"/>
</dbReference>
<evidence type="ECO:0000256" key="7">
    <source>
        <dbReference type="ARBA" id="ARBA00022840"/>
    </source>
</evidence>
<dbReference type="HAMAP" id="MF_01499">
    <property type="entry name" value="DacA"/>
    <property type="match status" value="1"/>
</dbReference>
<organism evidence="12 13">
    <name type="scientific">Emticicia agri</name>
    <dbReference type="NCBI Taxonomy" id="2492393"/>
    <lineage>
        <taxon>Bacteria</taxon>
        <taxon>Pseudomonadati</taxon>
        <taxon>Bacteroidota</taxon>
        <taxon>Cytophagia</taxon>
        <taxon>Cytophagales</taxon>
        <taxon>Leadbetterellaceae</taxon>
        <taxon>Emticicia</taxon>
    </lineage>
</organism>
<keyword evidence="7 10" id="KW-0067">ATP-binding</keyword>
<dbReference type="EMBL" id="SEWF01000012">
    <property type="protein sequence ID" value="RYU95738.1"/>
    <property type="molecule type" value="Genomic_DNA"/>
</dbReference>
<keyword evidence="4 10" id="KW-0812">Transmembrane</keyword>
<dbReference type="Gene3D" id="3.40.1700.10">
    <property type="entry name" value="DNA integrity scanning protein, DisA, N-terminal domain"/>
    <property type="match status" value="1"/>
</dbReference>
<comment type="catalytic activity">
    <reaction evidence="1 10">
        <text>2 ATP = 3',3'-c-di-AMP + 2 diphosphate</text>
        <dbReference type="Rhea" id="RHEA:35655"/>
        <dbReference type="ChEBI" id="CHEBI:30616"/>
        <dbReference type="ChEBI" id="CHEBI:33019"/>
        <dbReference type="ChEBI" id="CHEBI:71500"/>
        <dbReference type="EC" id="2.7.7.85"/>
    </reaction>
</comment>
<dbReference type="InterPro" id="IPR036888">
    <property type="entry name" value="DNA_integrity_DisA_N_sf"/>
</dbReference>
<dbReference type="OrthoDB" id="9807385at2"/>
<accession>A0A4Q5M0Q0</accession>
<evidence type="ECO:0000256" key="9">
    <source>
        <dbReference type="ARBA" id="ARBA00023136"/>
    </source>
</evidence>
<comment type="subunit">
    <text evidence="10">Probably a homodimer.</text>
</comment>
<feature type="transmembrane region" description="Helical" evidence="10">
    <location>
        <begin position="6"/>
        <end position="27"/>
    </location>
</feature>
<keyword evidence="13" id="KW-1185">Reference proteome</keyword>
<evidence type="ECO:0000313" key="12">
    <source>
        <dbReference type="EMBL" id="RYU95738.1"/>
    </source>
</evidence>
<evidence type="ECO:0000313" key="13">
    <source>
        <dbReference type="Proteomes" id="UP000293162"/>
    </source>
</evidence>
<evidence type="ECO:0000256" key="4">
    <source>
        <dbReference type="ARBA" id="ARBA00022692"/>
    </source>
</evidence>
<keyword evidence="5 10" id="KW-0548">Nucleotidyltransferase</keyword>
<evidence type="ECO:0000256" key="5">
    <source>
        <dbReference type="ARBA" id="ARBA00022695"/>
    </source>
</evidence>
<dbReference type="NCBIfam" id="TIGR00159">
    <property type="entry name" value="diadenylate cyclase CdaA"/>
    <property type="match status" value="1"/>
</dbReference>
<gene>
    <name evidence="10" type="primary">dacA</name>
    <name evidence="12" type="ORF">EWM59_10265</name>
</gene>
<evidence type="ECO:0000256" key="6">
    <source>
        <dbReference type="ARBA" id="ARBA00022741"/>
    </source>
</evidence>
<dbReference type="PROSITE" id="PS51794">
    <property type="entry name" value="DAC"/>
    <property type="match status" value="1"/>
</dbReference>
<dbReference type="EC" id="2.7.7.85" evidence="10"/>
<dbReference type="PANTHER" id="PTHR34185:SF1">
    <property type="entry name" value="DIADENYLATE CYCLASE"/>
    <property type="match status" value="1"/>
</dbReference>
<comment type="similarity">
    <text evidence="10">Belongs to the adenylate cyclase family. DacA/CdaA subfamily.</text>
</comment>
<dbReference type="RefSeq" id="WP_130020877.1">
    <property type="nucleotide sequence ID" value="NZ_SEWF01000012.1"/>
</dbReference>